<organism evidence="2 3">
    <name type="scientific">Streptomyces olivochromogenes</name>
    <dbReference type="NCBI Taxonomy" id="1963"/>
    <lineage>
        <taxon>Bacteria</taxon>
        <taxon>Bacillati</taxon>
        <taxon>Actinomycetota</taxon>
        <taxon>Actinomycetes</taxon>
        <taxon>Kitasatosporales</taxon>
        <taxon>Streptomycetaceae</taxon>
        <taxon>Streptomyces</taxon>
    </lineage>
</organism>
<sequence length="86" mass="8851">MNPPLGRRHFLAVTGASTAAMTLASTGTNPSGAPGAHDANAPVQPFPLGSVTLPDSAFRANQQRNCDFRVYGKTLTAEEVAALAQA</sequence>
<dbReference type="InterPro" id="IPR006311">
    <property type="entry name" value="TAT_signal"/>
</dbReference>
<protein>
    <submittedName>
        <fullName evidence="2">Uncharacterized protein</fullName>
    </submittedName>
</protein>
<dbReference type="AlphaFoldDB" id="A0A250V518"/>
<evidence type="ECO:0000313" key="3">
    <source>
        <dbReference type="Proteomes" id="UP000217446"/>
    </source>
</evidence>
<comment type="caution">
    <text evidence="2">The sequence shown here is derived from an EMBL/GenBank/DDBJ whole genome shotgun (WGS) entry which is preliminary data.</text>
</comment>
<accession>A0A250V518</accession>
<keyword evidence="3" id="KW-1185">Reference proteome</keyword>
<feature type="region of interest" description="Disordered" evidence="1">
    <location>
        <begin position="23"/>
        <end position="47"/>
    </location>
</feature>
<reference evidence="3" key="1">
    <citation type="submission" date="2017-05" db="EMBL/GenBank/DDBJ databases">
        <title>Streptomyces olivochromogenes NBRC 3561 whole genome shotgun sequence.</title>
        <authorList>
            <person name="Dohra H."/>
            <person name="Kodani S."/>
        </authorList>
    </citation>
    <scope>NUCLEOTIDE SEQUENCE [LARGE SCALE GENOMIC DNA]</scope>
    <source>
        <strain evidence="3">NBRC 3561</strain>
    </source>
</reference>
<name>A0A250V518_STROL</name>
<dbReference type="RefSeq" id="WP_067360729.1">
    <property type="nucleotide sequence ID" value="NZ_BDQI01000001.1"/>
</dbReference>
<gene>
    <name evidence="2" type="ORF">SO3561_00766</name>
</gene>
<evidence type="ECO:0000256" key="1">
    <source>
        <dbReference type="SAM" id="MobiDB-lite"/>
    </source>
</evidence>
<dbReference type="STRING" id="1963.AQJ27_02180"/>
<dbReference type="Proteomes" id="UP000217446">
    <property type="component" value="Unassembled WGS sequence"/>
</dbReference>
<evidence type="ECO:0000313" key="2">
    <source>
        <dbReference type="EMBL" id="GAX49278.1"/>
    </source>
</evidence>
<dbReference type="PROSITE" id="PS51318">
    <property type="entry name" value="TAT"/>
    <property type="match status" value="1"/>
</dbReference>
<proteinExistence type="predicted"/>
<dbReference type="EMBL" id="BDQI01000001">
    <property type="protein sequence ID" value="GAX49278.1"/>
    <property type="molecule type" value="Genomic_DNA"/>
</dbReference>